<dbReference type="Proteomes" id="UP000297280">
    <property type="component" value="Unassembled WGS sequence"/>
</dbReference>
<comment type="caution">
    <text evidence="1">The sequence shown here is derived from an EMBL/GenBank/DDBJ whole genome shotgun (WGS) entry which is preliminary data.</text>
</comment>
<keyword evidence="2" id="KW-1185">Reference proteome</keyword>
<reference evidence="1 2" key="1">
    <citation type="submission" date="2017-12" db="EMBL/GenBank/DDBJ databases">
        <title>Comparative genomics of Botrytis spp.</title>
        <authorList>
            <person name="Valero-Jimenez C.A."/>
            <person name="Tapia P."/>
            <person name="Veloso J."/>
            <person name="Silva-Moreno E."/>
            <person name="Staats M."/>
            <person name="Valdes J.H."/>
            <person name="Van Kan J.A.L."/>
        </authorList>
    </citation>
    <scope>NUCLEOTIDE SEQUENCE [LARGE SCALE GENOMIC DNA]</scope>
    <source>
        <strain evidence="1 2">MUCL3349</strain>
    </source>
</reference>
<evidence type="ECO:0000313" key="2">
    <source>
        <dbReference type="Proteomes" id="UP000297280"/>
    </source>
</evidence>
<name>A0A4Z1KC80_9HELO</name>
<dbReference type="OrthoDB" id="8062037at2759"/>
<proteinExistence type="predicted"/>
<dbReference type="EMBL" id="PQXO01000590">
    <property type="protein sequence ID" value="TGO83803.1"/>
    <property type="molecule type" value="Genomic_DNA"/>
</dbReference>
<dbReference type="AlphaFoldDB" id="A0A4Z1KC80"/>
<gene>
    <name evidence="1" type="ORF">BPOR_0591g00070</name>
</gene>
<accession>A0A4Z1KC80</accession>
<protein>
    <submittedName>
        <fullName evidence="1">Uncharacterized protein</fullName>
    </submittedName>
</protein>
<sequence>MCLTLTLKYLACGHEESYIRPCGRDGMRCNMMTVHTCNLRTEVCRNCWMLHDFRQAPSYKPEEAMTENDVLRYQDWNLVAETQDLQAYLHNLPLPNLVNQYAHFYLTNTVVFDFLNQSALRVLDEIVKHHLVPAFQARIINGENIPLADRIQTLNIRQILVLNYALAKASQALGDDDWRIAMGYRVFTNFDNSRHFTRLEDLQAVIDDCGICRNALNHHDEGEMNRALVKTICNHMFHERCLELIPHPAVITDQDMARLELAVVDARAALETARQEFKIADRRVRAAIKAIDTRVLVPLEDLRTFQDRLLESAVDIEEHDFRDYQYVLRQQQRTRLISESFLRDCLHRRQEKDHAYDLAQSRYHAAARALKMARDVVTARGV</sequence>
<evidence type="ECO:0000313" key="1">
    <source>
        <dbReference type="EMBL" id="TGO83803.1"/>
    </source>
</evidence>
<dbReference type="SUPFAM" id="SSF57850">
    <property type="entry name" value="RING/U-box"/>
    <property type="match status" value="1"/>
</dbReference>
<dbReference type="STRING" id="87229.A0A4Z1KC80"/>
<organism evidence="1 2">
    <name type="scientific">Botrytis porri</name>
    <dbReference type="NCBI Taxonomy" id="87229"/>
    <lineage>
        <taxon>Eukaryota</taxon>
        <taxon>Fungi</taxon>
        <taxon>Dikarya</taxon>
        <taxon>Ascomycota</taxon>
        <taxon>Pezizomycotina</taxon>
        <taxon>Leotiomycetes</taxon>
        <taxon>Helotiales</taxon>
        <taxon>Sclerotiniaceae</taxon>
        <taxon>Botrytis</taxon>
    </lineage>
</organism>